<reference evidence="14" key="1">
    <citation type="submission" date="2021-01" db="EMBL/GenBank/DDBJ databases">
        <authorList>
            <person name="Corre E."/>
            <person name="Pelletier E."/>
            <person name="Niang G."/>
            <person name="Scheremetjew M."/>
            <person name="Finn R."/>
            <person name="Kale V."/>
            <person name="Holt S."/>
            <person name="Cochrane G."/>
            <person name="Meng A."/>
            <person name="Brown T."/>
            <person name="Cohen L."/>
        </authorList>
    </citation>
    <scope>NUCLEOTIDE SEQUENCE</scope>
    <source>
        <strain evidence="14">NIES-381</strain>
    </source>
</reference>
<proteinExistence type="inferred from homology"/>
<evidence type="ECO:0000256" key="1">
    <source>
        <dbReference type="ARBA" id="ARBA00009903"/>
    </source>
</evidence>
<feature type="compositionally biased region" description="Polar residues" evidence="11">
    <location>
        <begin position="110"/>
        <end position="140"/>
    </location>
</feature>
<dbReference type="FunFam" id="1.10.510.10:FF:000024">
    <property type="entry name" value="Probable serine/threonine-protein kinase cot-1"/>
    <property type="match status" value="1"/>
</dbReference>
<evidence type="ECO:0000256" key="11">
    <source>
        <dbReference type="SAM" id="MobiDB-lite"/>
    </source>
</evidence>
<feature type="compositionally biased region" description="Basic and acidic residues" evidence="11">
    <location>
        <begin position="526"/>
        <end position="543"/>
    </location>
</feature>
<evidence type="ECO:0000259" key="12">
    <source>
        <dbReference type="PROSITE" id="PS50011"/>
    </source>
</evidence>
<evidence type="ECO:0000256" key="5">
    <source>
        <dbReference type="ARBA" id="ARBA00022679"/>
    </source>
</evidence>
<feature type="region of interest" description="Disordered" evidence="11">
    <location>
        <begin position="1"/>
        <end position="88"/>
    </location>
</feature>
<dbReference type="Pfam" id="PF00069">
    <property type="entry name" value="Pkinase"/>
    <property type="match status" value="1"/>
</dbReference>
<feature type="compositionally biased region" description="Polar residues" evidence="11">
    <location>
        <begin position="696"/>
        <end position="710"/>
    </location>
</feature>
<dbReference type="InterPro" id="IPR008271">
    <property type="entry name" value="Ser/Thr_kinase_AS"/>
</dbReference>
<dbReference type="InterPro" id="IPR000961">
    <property type="entry name" value="AGC-kinase_C"/>
</dbReference>
<feature type="region of interest" description="Disordered" evidence="11">
    <location>
        <begin position="608"/>
        <end position="793"/>
    </location>
</feature>
<evidence type="ECO:0000313" key="14">
    <source>
        <dbReference type="EMBL" id="CAD9014976.1"/>
    </source>
</evidence>
<dbReference type="PROSITE" id="PS51285">
    <property type="entry name" value="AGC_KINASE_CTER"/>
    <property type="match status" value="1"/>
</dbReference>
<evidence type="ECO:0000256" key="4">
    <source>
        <dbReference type="ARBA" id="ARBA00022553"/>
    </source>
</evidence>
<feature type="region of interest" description="Disordered" evidence="11">
    <location>
        <begin position="526"/>
        <end position="572"/>
    </location>
</feature>
<protein>
    <recommendedName>
        <fullName evidence="2">non-specific serine/threonine protein kinase</fullName>
        <ecNumber evidence="2">2.7.11.1</ecNumber>
    </recommendedName>
</protein>
<dbReference type="SUPFAM" id="SSF56112">
    <property type="entry name" value="Protein kinase-like (PK-like)"/>
    <property type="match status" value="1"/>
</dbReference>
<keyword evidence="3" id="KW-0723">Serine/threonine-protein kinase</keyword>
<dbReference type="EMBL" id="HBGA01069702">
    <property type="protein sequence ID" value="CAD9014976.1"/>
    <property type="molecule type" value="Transcribed_RNA"/>
</dbReference>
<keyword evidence="5" id="KW-0808">Transferase</keyword>
<evidence type="ECO:0000256" key="7">
    <source>
        <dbReference type="ARBA" id="ARBA00022777"/>
    </source>
</evidence>
<feature type="compositionally biased region" description="Polar residues" evidence="11">
    <location>
        <begin position="734"/>
        <end position="768"/>
    </location>
</feature>
<feature type="compositionally biased region" description="Polar residues" evidence="11">
    <location>
        <begin position="777"/>
        <end position="793"/>
    </location>
</feature>
<feature type="compositionally biased region" description="Polar residues" evidence="11">
    <location>
        <begin position="166"/>
        <end position="176"/>
    </location>
</feature>
<accession>A0A7S1IKP2</accession>
<feature type="region of interest" description="Disordered" evidence="11">
    <location>
        <begin position="154"/>
        <end position="176"/>
    </location>
</feature>
<gene>
    <name evidence="14" type="ORF">EGYM00392_LOCUS26082</name>
</gene>
<keyword evidence="7" id="KW-0418">Kinase</keyword>
<evidence type="ECO:0000256" key="10">
    <source>
        <dbReference type="ARBA" id="ARBA00048679"/>
    </source>
</evidence>
<dbReference type="GO" id="GO:0004674">
    <property type="term" value="F:protein serine/threonine kinase activity"/>
    <property type="evidence" value="ECO:0007669"/>
    <property type="project" value="UniProtKB-KW"/>
</dbReference>
<dbReference type="AlphaFoldDB" id="A0A7S1IKP2"/>
<dbReference type="GO" id="GO:0005524">
    <property type="term" value="F:ATP binding"/>
    <property type="evidence" value="ECO:0007669"/>
    <property type="project" value="UniProtKB-KW"/>
</dbReference>
<feature type="region of interest" description="Disordered" evidence="11">
    <location>
        <begin position="101"/>
        <end position="140"/>
    </location>
</feature>
<comment type="catalytic activity">
    <reaction evidence="9">
        <text>L-threonyl-[protein] + ATP = O-phospho-L-threonyl-[protein] + ADP + H(+)</text>
        <dbReference type="Rhea" id="RHEA:46608"/>
        <dbReference type="Rhea" id="RHEA-COMP:11060"/>
        <dbReference type="Rhea" id="RHEA-COMP:11605"/>
        <dbReference type="ChEBI" id="CHEBI:15378"/>
        <dbReference type="ChEBI" id="CHEBI:30013"/>
        <dbReference type="ChEBI" id="CHEBI:30616"/>
        <dbReference type="ChEBI" id="CHEBI:61977"/>
        <dbReference type="ChEBI" id="CHEBI:456216"/>
        <dbReference type="EC" id="2.7.11.1"/>
    </reaction>
</comment>
<feature type="domain" description="Protein kinase" evidence="12">
    <location>
        <begin position="219"/>
        <end position="499"/>
    </location>
</feature>
<evidence type="ECO:0000259" key="13">
    <source>
        <dbReference type="PROSITE" id="PS51285"/>
    </source>
</evidence>
<name>A0A7S1IKP2_9EUGL</name>
<dbReference type="GO" id="GO:0007010">
    <property type="term" value="P:cytoskeleton organization"/>
    <property type="evidence" value="ECO:0007669"/>
    <property type="project" value="UniProtKB-ARBA"/>
</dbReference>
<evidence type="ECO:0000256" key="2">
    <source>
        <dbReference type="ARBA" id="ARBA00012513"/>
    </source>
</evidence>
<dbReference type="CDD" id="cd05574">
    <property type="entry name" value="STKc_phototropin_like"/>
    <property type="match status" value="1"/>
</dbReference>
<dbReference type="InterPro" id="IPR000719">
    <property type="entry name" value="Prot_kinase_dom"/>
</dbReference>
<dbReference type="InterPro" id="IPR011009">
    <property type="entry name" value="Kinase-like_dom_sf"/>
</dbReference>
<dbReference type="Gene3D" id="1.10.510.10">
    <property type="entry name" value="Transferase(Phosphotransferase) domain 1"/>
    <property type="match status" value="1"/>
</dbReference>
<keyword evidence="4" id="KW-0597">Phosphoprotein</keyword>
<sequence>MEEPRAEIDVSLPRGAPNKDSTTTSMETDCAICVPEEENDVPPPHVAKMGPNIPQQPQASLDLATSRLKPTSTKPTSGGATFKGTPRNPYALTDALESCDEQGRRASVMENDSVTSSLTSPASFERSSTNFSGESPNSKTDTLLKTLRECIATDGTQDGSKRGLDSQASSPGSPLATTELDKQIHTFKESIKFASAVVPADNVVPRRKMEEARVQPKDFKAIRLLGKGDVGQVYMVVKQDTKEVYAMKMLKKKDILSRNKIHRLLTEWEVLAKTDHPFIVSMYWSFQSKTKLYFVMEYCAGGELFHFLKQQTNGRVGEKNAKFYATEVLVALEYLHMMGVVYRDIKPENILIHDSGHLRLTDFDLSKTMQASQGPKVVQIGDQHLVNTGPDPKELFTSFVGTIEYLAPEVVLNAGHNSSVDWWGYGILIYEMLYGCTPFKGANKSQTLKNITSLTVKFPSEYKVSNTCKNLIRKLLHTHPERRLGSKNGAADIRAHKWLQGYPVDMIRNVEPPFIPKLRYPTDDIHFRMGPGKKLEANDHPISDSEEPEEPPSPPSRTTPGKKPPGAKISPYAHPAYESSAFAVDTSAIPFQGFAYYASKNREHTYGTETFPAGHLSPNGRAQSAPVLPLSAEPPASPSLPTVDPSADPALALSLDRDCPRSRTMPHMGNVSVSPHPGDQSEHQRPTVLRKPTLTPPDSRSPLSCNSPASGLSLGGPQGPTEGSSRGSHAGKLSGTTSPTDKAATGRTNSWINTVRTVISTGSHQPCSPSVGKADSGTGSKASNGSLGNLQRTISDLLFRKKAGGEDPP</sequence>
<keyword evidence="8" id="KW-0067">ATP-binding</keyword>
<feature type="domain" description="AGC-kinase C-terminal" evidence="13">
    <location>
        <begin position="494"/>
        <end position="606"/>
    </location>
</feature>
<dbReference type="EC" id="2.7.11.1" evidence="2"/>
<comment type="similarity">
    <text evidence="1">Belongs to the protein kinase superfamily. AGC Ser/Thr protein kinase family.</text>
</comment>
<dbReference type="FunFam" id="3.30.200.20:FF:000524">
    <property type="entry name" value="Non-specific serine/threonine protein kinase"/>
    <property type="match status" value="1"/>
</dbReference>
<dbReference type="Gene3D" id="3.30.200.20">
    <property type="entry name" value="Phosphorylase Kinase, domain 1"/>
    <property type="match status" value="1"/>
</dbReference>
<feature type="compositionally biased region" description="Polar residues" evidence="11">
    <location>
        <begin position="68"/>
        <end position="79"/>
    </location>
</feature>
<comment type="catalytic activity">
    <reaction evidence="10">
        <text>L-seryl-[protein] + ATP = O-phospho-L-seryl-[protein] + ADP + H(+)</text>
        <dbReference type="Rhea" id="RHEA:17989"/>
        <dbReference type="Rhea" id="RHEA-COMP:9863"/>
        <dbReference type="Rhea" id="RHEA-COMP:11604"/>
        <dbReference type="ChEBI" id="CHEBI:15378"/>
        <dbReference type="ChEBI" id="CHEBI:29999"/>
        <dbReference type="ChEBI" id="CHEBI:30616"/>
        <dbReference type="ChEBI" id="CHEBI:83421"/>
        <dbReference type="ChEBI" id="CHEBI:456216"/>
        <dbReference type="EC" id="2.7.11.1"/>
    </reaction>
</comment>
<feature type="compositionally biased region" description="Low complexity" evidence="11">
    <location>
        <begin position="624"/>
        <end position="634"/>
    </location>
</feature>
<dbReference type="PANTHER" id="PTHR45637">
    <property type="entry name" value="FLIPPASE KINASE 1-RELATED"/>
    <property type="match status" value="1"/>
</dbReference>
<evidence type="ECO:0000256" key="6">
    <source>
        <dbReference type="ARBA" id="ARBA00022741"/>
    </source>
</evidence>
<keyword evidence="6" id="KW-0547">Nucleotide-binding</keyword>
<organism evidence="14">
    <name type="scientific">Eutreptiella gymnastica</name>
    <dbReference type="NCBI Taxonomy" id="73025"/>
    <lineage>
        <taxon>Eukaryota</taxon>
        <taxon>Discoba</taxon>
        <taxon>Euglenozoa</taxon>
        <taxon>Euglenida</taxon>
        <taxon>Spirocuta</taxon>
        <taxon>Euglenophyceae</taxon>
        <taxon>Eutreptiales</taxon>
        <taxon>Eutreptiaceae</taxon>
        <taxon>Eutreptiella</taxon>
    </lineage>
</organism>
<dbReference type="PROSITE" id="PS50011">
    <property type="entry name" value="PROTEIN_KINASE_DOM"/>
    <property type="match status" value="1"/>
</dbReference>
<dbReference type="SMART" id="SM00220">
    <property type="entry name" value="S_TKc"/>
    <property type="match status" value="1"/>
</dbReference>
<dbReference type="PROSITE" id="PS00108">
    <property type="entry name" value="PROTEIN_KINASE_ST"/>
    <property type="match status" value="1"/>
</dbReference>
<evidence type="ECO:0000256" key="9">
    <source>
        <dbReference type="ARBA" id="ARBA00047899"/>
    </source>
</evidence>
<evidence type="ECO:0000256" key="8">
    <source>
        <dbReference type="ARBA" id="ARBA00022840"/>
    </source>
</evidence>
<evidence type="ECO:0000256" key="3">
    <source>
        <dbReference type="ARBA" id="ARBA00022527"/>
    </source>
</evidence>